<dbReference type="RefSeq" id="WP_145446978.1">
    <property type="nucleotide sequence ID" value="NZ_CP036280.1"/>
</dbReference>
<dbReference type="EC" id="2.3.1.43" evidence="2"/>
<protein>
    <submittedName>
        <fullName evidence="2">Phosphatidylcholine-sterol acyltransferase</fullName>
        <ecNumber evidence="2">2.3.1.43</ecNumber>
    </submittedName>
</protein>
<evidence type="ECO:0000313" key="3">
    <source>
        <dbReference type="Proteomes" id="UP000320386"/>
    </source>
</evidence>
<dbReference type="Gene3D" id="3.40.50.1110">
    <property type="entry name" value="SGNH hydrolase"/>
    <property type="match status" value="1"/>
</dbReference>
<keyword evidence="2" id="KW-0808">Transferase</keyword>
<dbReference type="InterPro" id="IPR036514">
    <property type="entry name" value="SGNH_hydro_sf"/>
</dbReference>
<accession>A0A518C0R6</accession>
<dbReference type="AlphaFoldDB" id="A0A518C0R6"/>
<name>A0A518C0R6_9BACT</name>
<dbReference type="OrthoDB" id="5292073at2"/>
<evidence type="ECO:0000313" key="2">
    <source>
        <dbReference type="EMBL" id="QDU72821.1"/>
    </source>
</evidence>
<dbReference type="Pfam" id="PF00657">
    <property type="entry name" value="Lipase_GDSL"/>
    <property type="match status" value="1"/>
</dbReference>
<evidence type="ECO:0000256" key="1">
    <source>
        <dbReference type="ARBA" id="ARBA00022801"/>
    </source>
</evidence>
<dbReference type="SUPFAM" id="SSF52266">
    <property type="entry name" value="SGNH hydrolase"/>
    <property type="match status" value="1"/>
</dbReference>
<keyword evidence="1" id="KW-0378">Hydrolase</keyword>
<dbReference type="GO" id="GO:0004607">
    <property type="term" value="F:phosphatidylcholine-sterol O-acyltransferase activity"/>
    <property type="evidence" value="ECO:0007669"/>
    <property type="project" value="UniProtKB-EC"/>
</dbReference>
<dbReference type="PANTHER" id="PTHR45648:SF22">
    <property type="entry name" value="GDSL LIPASE_ACYLHYDROLASE FAMILY PROTEIN (AFU_ORTHOLOGUE AFUA_4G14700)"/>
    <property type="match status" value="1"/>
</dbReference>
<dbReference type="KEGG" id="mcad:Pan265_26960"/>
<organism evidence="2 3">
    <name type="scientific">Mucisphaera calidilacus</name>
    <dbReference type="NCBI Taxonomy" id="2527982"/>
    <lineage>
        <taxon>Bacteria</taxon>
        <taxon>Pseudomonadati</taxon>
        <taxon>Planctomycetota</taxon>
        <taxon>Phycisphaerae</taxon>
        <taxon>Phycisphaerales</taxon>
        <taxon>Phycisphaeraceae</taxon>
        <taxon>Mucisphaera</taxon>
    </lineage>
</organism>
<dbReference type="CDD" id="cd01846">
    <property type="entry name" value="fatty_acyltransferase_like"/>
    <property type="match status" value="1"/>
</dbReference>
<proteinExistence type="predicted"/>
<dbReference type="EMBL" id="CP036280">
    <property type="protein sequence ID" value="QDU72821.1"/>
    <property type="molecule type" value="Genomic_DNA"/>
</dbReference>
<dbReference type="InterPro" id="IPR001087">
    <property type="entry name" value="GDSL"/>
</dbReference>
<keyword evidence="2" id="KW-0012">Acyltransferase</keyword>
<dbReference type="Proteomes" id="UP000320386">
    <property type="component" value="Chromosome"/>
</dbReference>
<gene>
    <name evidence="2" type="ORF">Pan265_26960</name>
</gene>
<keyword evidence="3" id="KW-1185">Reference proteome</keyword>
<sequence>METRTWMALAVSTTLTASAAADYSELIVFGDSLSDVGNFFAASAGTFPVSPPYANGRFSNGPVWVEGFASGLGLTTSPSLLGGTNYAFGGSQTGTGLSLPPGQTTGTAFVPNLQTQVDGFLGTNAAASDALYVVWSGANDFFVGEQDPTVPAANVAGALSDLYDAGAREFLVANLPALGQTPQGLSSPIPGASAGLDLLTAGFNQALEANLQGLDALPGVTIHRLDVAGIVANVGALSASLGVTVLDQAYADLLTGTIIDPSLDPDTFLFWDDQHPSRVAHALLAERALLAVPEPGVLFSIGVLGGLVLRRSRASV</sequence>
<dbReference type="InterPro" id="IPR051058">
    <property type="entry name" value="GDSL_Est/Lipase"/>
</dbReference>
<dbReference type="PANTHER" id="PTHR45648">
    <property type="entry name" value="GDSL LIPASE/ACYLHYDROLASE FAMILY PROTEIN (AFU_ORTHOLOGUE AFUA_4G14700)"/>
    <property type="match status" value="1"/>
</dbReference>
<dbReference type="GO" id="GO:0016788">
    <property type="term" value="F:hydrolase activity, acting on ester bonds"/>
    <property type="evidence" value="ECO:0007669"/>
    <property type="project" value="InterPro"/>
</dbReference>
<reference evidence="2 3" key="1">
    <citation type="submission" date="2019-02" db="EMBL/GenBank/DDBJ databases">
        <title>Deep-cultivation of Planctomycetes and their phenomic and genomic characterization uncovers novel biology.</title>
        <authorList>
            <person name="Wiegand S."/>
            <person name="Jogler M."/>
            <person name="Boedeker C."/>
            <person name="Pinto D."/>
            <person name="Vollmers J."/>
            <person name="Rivas-Marin E."/>
            <person name="Kohn T."/>
            <person name="Peeters S.H."/>
            <person name="Heuer A."/>
            <person name="Rast P."/>
            <person name="Oberbeckmann S."/>
            <person name="Bunk B."/>
            <person name="Jeske O."/>
            <person name="Meyerdierks A."/>
            <person name="Storesund J.E."/>
            <person name="Kallscheuer N."/>
            <person name="Luecker S."/>
            <person name="Lage O.M."/>
            <person name="Pohl T."/>
            <person name="Merkel B.J."/>
            <person name="Hornburger P."/>
            <person name="Mueller R.-W."/>
            <person name="Bruemmer F."/>
            <person name="Labrenz M."/>
            <person name="Spormann A.M."/>
            <person name="Op den Camp H."/>
            <person name="Overmann J."/>
            <person name="Amann R."/>
            <person name="Jetten M.S.M."/>
            <person name="Mascher T."/>
            <person name="Medema M.H."/>
            <person name="Devos D.P."/>
            <person name="Kaster A.-K."/>
            <person name="Ovreas L."/>
            <person name="Rohde M."/>
            <person name="Galperin M.Y."/>
            <person name="Jogler C."/>
        </authorList>
    </citation>
    <scope>NUCLEOTIDE SEQUENCE [LARGE SCALE GENOMIC DNA]</scope>
    <source>
        <strain evidence="2 3">Pan265</strain>
    </source>
</reference>